<dbReference type="OrthoDB" id="206550at2157"/>
<dbReference type="EMBL" id="FNWL01000002">
    <property type="protein sequence ID" value="SEH15332.1"/>
    <property type="molecule type" value="Genomic_DNA"/>
</dbReference>
<feature type="region of interest" description="Disordered" evidence="1">
    <location>
        <begin position="63"/>
        <end position="90"/>
    </location>
</feature>
<proteinExistence type="predicted"/>
<reference evidence="5" key="1">
    <citation type="submission" date="2016-10" db="EMBL/GenBank/DDBJ databases">
        <authorList>
            <person name="Varghese N."/>
            <person name="Submissions S."/>
        </authorList>
    </citation>
    <scope>NUCLEOTIDE SEQUENCE [LARGE SCALE GENOMIC DNA]</scope>
    <source>
        <strain evidence="5">CGMCC 1.8981</strain>
    </source>
</reference>
<keyword evidence="2" id="KW-1133">Transmembrane helix</keyword>
<gene>
    <name evidence="4" type="ORF">SAMN04487967_2025</name>
</gene>
<evidence type="ECO:0000256" key="2">
    <source>
        <dbReference type="SAM" id="Phobius"/>
    </source>
</evidence>
<feature type="compositionally biased region" description="Gly residues" evidence="1">
    <location>
        <begin position="67"/>
        <end position="81"/>
    </location>
</feature>
<dbReference type="Proteomes" id="UP000199112">
    <property type="component" value="Unassembled WGS sequence"/>
</dbReference>
<keyword evidence="2" id="KW-0812">Transmembrane</keyword>
<sequence>MDYRWYRRECNRIDLLSSDDTIATTTAWGYQVADSLAIRRIAIACCAIVATALVAATIRTPLESGSDGSGSGSDPGDGEGTGQPMTPESAGDGGVPPFLEYLLYALLIVLAIAVVWYFLAHRREAVKIAAITLLAVFLLVVIVYTLLQFVSVSGSEVEPIEEVLAGGDDGSDGAAGSADTDTAISPGPLLVTLALTAAIFLGGLFLTRGRSASETERSGLDTNHRTDAESPVDVSAAVGTAAGVAADRLESADEFDNEVYRAWREMTELLEVDRPASSTPREFARAATDAGLDRDDVDELTRLFEDVRYGGEATTQTRERRAIEVLRRIEAEYADEREGSDARGGRGELS</sequence>
<protein>
    <recommendedName>
        <fullName evidence="3">Protein-glutamine gamma-glutamyltransferase-like C-terminal domain-containing protein</fullName>
    </recommendedName>
</protein>
<feature type="transmembrane region" description="Helical" evidence="2">
    <location>
        <begin position="41"/>
        <end position="58"/>
    </location>
</feature>
<feature type="transmembrane region" description="Helical" evidence="2">
    <location>
        <begin position="189"/>
        <end position="207"/>
    </location>
</feature>
<feature type="transmembrane region" description="Helical" evidence="2">
    <location>
        <begin position="101"/>
        <end position="119"/>
    </location>
</feature>
<evidence type="ECO:0000259" key="3">
    <source>
        <dbReference type="Pfam" id="PF13559"/>
    </source>
</evidence>
<accession>A0A1H6FY48</accession>
<keyword evidence="2" id="KW-0472">Membrane</keyword>
<keyword evidence="5" id="KW-1185">Reference proteome</keyword>
<feature type="domain" description="Protein-glutamine gamma-glutamyltransferase-like C-terminal" evidence="3">
    <location>
        <begin position="260"/>
        <end position="327"/>
    </location>
</feature>
<dbReference type="Pfam" id="PF13559">
    <property type="entry name" value="DUF4129"/>
    <property type="match status" value="1"/>
</dbReference>
<dbReference type="InterPro" id="IPR025403">
    <property type="entry name" value="TgpA-like_C"/>
</dbReference>
<evidence type="ECO:0000313" key="5">
    <source>
        <dbReference type="Proteomes" id="UP000199112"/>
    </source>
</evidence>
<evidence type="ECO:0000313" key="4">
    <source>
        <dbReference type="EMBL" id="SEH15332.1"/>
    </source>
</evidence>
<organism evidence="4 5">
    <name type="scientific">Natronorubrum sediminis</name>
    <dbReference type="NCBI Taxonomy" id="640943"/>
    <lineage>
        <taxon>Archaea</taxon>
        <taxon>Methanobacteriati</taxon>
        <taxon>Methanobacteriota</taxon>
        <taxon>Stenosarchaea group</taxon>
        <taxon>Halobacteria</taxon>
        <taxon>Halobacteriales</taxon>
        <taxon>Natrialbaceae</taxon>
        <taxon>Natronorubrum</taxon>
    </lineage>
</organism>
<feature type="transmembrane region" description="Helical" evidence="2">
    <location>
        <begin position="126"/>
        <end position="147"/>
    </location>
</feature>
<evidence type="ECO:0000256" key="1">
    <source>
        <dbReference type="SAM" id="MobiDB-lite"/>
    </source>
</evidence>
<name>A0A1H6FY48_9EURY</name>
<dbReference type="AlphaFoldDB" id="A0A1H6FY48"/>